<sequence length="432" mass="45472">MTRRVVPPLRPQDLRDHADPARIERVWDRLEHDLPGRREPERARMTGTLLAVAAAAVAAFSAGLYVGSSSSGEGGPTEVRAIAAENNASPSVLAAGTRQARYPLPGGGTLTLSPGATVEVERGEGEAVTLRLLRGEASVDTASAPKAAEIALVAEGAALFARAGSVVFVRRNEADIDVRVASGSARVSWPAGSRELSGGDGLEAVPMIALAEAPHDDPTNPDPRPRRTIAPMPRDISPRTLALPLRPETPAVAIAAPDWRAKYNAGELAQALELLRQQPGGIEGAIASSRSAAELVVIGDIARAKGGDPSAALLALTRVVEGFPNDPYAEIAAFTLGGMYEKMGQADQAQKYFERARSLKGVLAEDALCKQIRAEHRAGRKEEAARMGTEYSNKYPDGRCKEDVERILSGEEPTQEEPQASPDAGAGDASAP</sequence>
<dbReference type="RefSeq" id="WP_136932209.1">
    <property type="nucleotide sequence ID" value="NZ_SSMQ01000034.1"/>
</dbReference>
<evidence type="ECO:0000313" key="5">
    <source>
        <dbReference type="Proteomes" id="UP000309215"/>
    </source>
</evidence>
<feature type="domain" description="FecR protein" evidence="3">
    <location>
        <begin position="97"/>
        <end position="185"/>
    </location>
</feature>
<dbReference type="InterPro" id="IPR011990">
    <property type="entry name" value="TPR-like_helical_dom_sf"/>
</dbReference>
<evidence type="ECO:0000256" key="2">
    <source>
        <dbReference type="SAM" id="Phobius"/>
    </source>
</evidence>
<proteinExistence type="predicted"/>
<keyword evidence="5" id="KW-1185">Reference proteome</keyword>
<feature type="compositionally biased region" description="Basic and acidic residues" evidence="1">
    <location>
        <begin position="396"/>
        <end position="409"/>
    </location>
</feature>
<protein>
    <recommendedName>
        <fullName evidence="3">FecR protein domain-containing protein</fullName>
    </recommendedName>
</protein>
<reference evidence="4 5" key="1">
    <citation type="submission" date="2019-04" db="EMBL/GenBank/DDBJ databases">
        <authorList>
            <person name="Li Y."/>
            <person name="Wang J."/>
        </authorList>
    </citation>
    <scope>NUCLEOTIDE SEQUENCE [LARGE SCALE GENOMIC DNA]</scope>
    <source>
        <strain evidence="4 5">DSM 14668</strain>
    </source>
</reference>
<feature type="compositionally biased region" description="Basic and acidic residues" evidence="1">
    <location>
        <begin position="376"/>
        <end position="385"/>
    </location>
</feature>
<evidence type="ECO:0000313" key="4">
    <source>
        <dbReference type="EMBL" id="TKD02403.1"/>
    </source>
</evidence>
<feature type="compositionally biased region" description="Low complexity" evidence="1">
    <location>
        <begin position="420"/>
        <end position="432"/>
    </location>
</feature>
<gene>
    <name evidence="4" type="ORF">E8A74_28305</name>
</gene>
<organism evidence="4 5">
    <name type="scientific">Polyangium fumosum</name>
    <dbReference type="NCBI Taxonomy" id="889272"/>
    <lineage>
        <taxon>Bacteria</taxon>
        <taxon>Pseudomonadati</taxon>
        <taxon>Myxococcota</taxon>
        <taxon>Polyangia</taxon>
        <taxon>Polyangiales</taxon>
        <taxon>Polyangiaceae</taxon>
        <taxon>Polyangium</taxon>
    </lineage>
</organism>
<dbReference type="Gene3D" id="1.25.40.10">
    <property type="entry name" value="Tetratricopeptide repeat domain"/>
    <property type="match status" value="1"/>
</dbReference>
<keyword evidence="2" id="KW-0812">Transmembrane</keyword>
<dbReference type="EMBL" id="SSMQ01000034">
    <property type="protein sequence ID" value="TKD02403.1"/>
    <property type="molecule type" value="Genomic_DNA"/>
</dbReference>
<dbReference type="SUPFAM" id="SSF48452">
    <property type="entry name" value="TPR-like"/>
    <property type="match status" value="1"/>
</dbReference>
<dbReference type="OrthoDB" id="5494897at2"/>
<keyword evidence="2" id="KW-0472">Membrane</keyword>
<feature type="region of interest" description="Disordered" evidence="1">
    <location>
        <begin position="376"/>
        <end position="432"/>
    </location>
</feature>
<name>A0A4U1J5K9_9BACT</name>
<keyword evidence="2" id="KW-1133">Transmembrane helix</keyword>
<dbReference type="Proteomes" id="UP000309215">
    <property type="component" value="Unassembled WGS sequence"/>
</dbReference>
<comment type="caution">
    <text evidence="4">The sequence shown here is derived from an EMBL/GenBank/DDBJ whole genome shotgun (WGS) entry which is preliminary data.</text>
</comment>
<accession>A0A4U1J5K9</accession>
<feature type="transmembrane region" description="Helical" evidence="2">
    <location>
        <begin position="47"/>
        <end position="67"/>
    </location>
</feature>
<dbReference type="Pfam" id="PF04773">
    <property type="entry name" value="FecR"/>
    <property type="match status" value="1"/>
</dbReference>
<evidence type="ECO:0000256" key="1">
    <source>
        <dbReference type="SAM" id="MobiDB-lite"/>
    </source>
</evidence>
<evidence type="ECO:0000259" key="3">
    <source>
        <dbReference type="Pfam" id="PF04773"/>
    </source>
</evidence>
<dbReference type="InterPro" id="IPR006860">
    <property type="entry name" value="FecR"/>
</dbReference>
<feature type="region of interest" description="Disordered" evidence="1">
    <location>
        <begin position="213"/>
        <end position="233"/>
    </location>
</feature>
<dbReference type="AlphaFoldDB" id="A0A4U1J5K9"/>